<reference evidence="1 2" key="1">
    <citation type="submission" date="2020-03" db="EMBL/GenBank/DDBJ databases">
        <authorList>
            <person name="Sun Q."/>
        </authorList>
    </citation>
    <scope>NUCLEOTIDE SEQUENCE [LARGE SCALE GENOMIC DNA]</scope>
    <source>
        <strain evidence="1 2">JC162</strain>
    </source>
</reference>
<dbReference type="RefSeq" id="WP_170052359.1">
    <property type="nucleotide sequence ID" value="NZ_JABBKX010000001.1"/>
</dbReference>
<proteinExistence type="predicted"/>
<dbReference type="EMBL" id="JABBKX010000001">
    <property type="protein sequence ID" value="NMJ40073.1"/>
    <property type="molecule type" value="Genomic_DNA"/>
</dbReference>
<dbReference type="AlphaFoldDB" id="A0A848E9C2"/>
<gene>
    <name evidence="1" type="ORF">GWK16_02385</name>
</gene>
<accession>A0A848E9C2</accession>
<name>A0A848E9C2_9PROT</name>
<keyword evidence="2" id="KW-1185">Reference proteome</keyword>
<comment type="caution">
    <text evidence="1">The sequence shown here is derived from an EMBL/GenBank/DDBJ whole genome shotgun (WGS) entry which is preliminary data.</text>
</comment>
<evidence type="ECO:0000313" key="2">
    <source>
        <dbReference type="Proteomes" id="UP000548582"/>
    </source>
</evidence>
<protein>
    <submittedName>
        <fullName evidence="1">Uncharacterized protein</fullName>
    </submittedName>
</protein>
<organism evidence="1 2">
    <name type="scientific">Neoroseomonas marina</name>
    <dbReference type="NCBI Taxonomy" id="1232220"/>
    <lineage>
        <taxon>Bacteria</taxon>
        <taxon>Pseudomonadati</taxon>
        <taxon>Pseudomonadota</taxon>
        <taxon>Alphaproteobacteria</taxon>
        <taxon>Acetobacterales</taxon>
        <taxon>Acetobacteraceae</taxon>
        <taxon>Neoroseomonas</taxon>
    </lineage>
</organism>
<sequence>MTDASRTQTAALNRTLSALADGSLNDRLRLEEAARIIVAARRAAALAAGGAITLPSVANPAVQAVTEIARHWDETAVTAVEYAETLPVAALERLLRSAPAWAAAFVAAPRRLAA</sequence>
<evidence type="ECO:0000313" key="1">
    <source>
        <dbReference type="EMBL" id="NMJ40073.1"/>
    </source>
</evidence>
<dbReference type="Proteomes" id="UP000548582">
    <property type="component" value="Unassembled WGS sequence"/>
</dbReference>